<dbReference type="AlphaFoldDB" id="A0A9X6NXV1"/>
<reference evidence="1 2" key="2">
    <citation type="submission" date="2017-09" db="EMBL/GenBank/DDBJ databases">
        <title>Tripartite evolution among Lactobacillus johnsonii, Lactobacillus taiwanensis, Lactobacillus reuteri and their rodent host.</title>
        <authorList>
            <person name="Wang T."/>
            <person name="Knowles S."/>
            <person name="Cheng C."/>
        </authorList>
    </citation>
    <scope>NUCLEOTIDE SEQUENCE [LARGE SCALE GENOMIC DNA]</scope>
    <source>
        <strain evidence="1 2">117c</strain>
    </source>
</reference>
<dbReference type="EMBL" id="NGOH01000060">
    <property type="protein sequence ID" value="OYS12435.1"/>
    <property type="molecule type" value="Genomic_DNA"/>
</dbReference>
<gene>
    <name evidence="1" type="ORF">CBF50_06135</name>
</gene>
<name>A0A9X6NXV1_LACJH</name>
<feature type="non-terminal residue" evidence="1">
    <location>
        <position position="1"/>
    </location>
</feature>
<protein>
    <submittedName>
        <fullName evidence="1">Uncharacterized protein</fullName>
    </submittedName>
</protein>
<comment type="caution">
    <text evidence="1">The sequence shown here is derived from an EMBL/GenBank/DDBJ whole genome shotgun (WGS) entry which is preliminary data.</text>
</comment>
<reference evidence="1 2" key="1">
    <citation type="submission" date="2017-04" db="EMBL/GenBank/DDBJ databases">
        <authorList>
            <person name="Lin X.B."/>
            <person name="Stothard P."/>
            <person name="Tasseva G."/>
            <person name="Walter J."/>
        </authorList>
    </citation>
    <scope>NUCLEOTIDE SEQUENCE [LARGE SCALE GENOMIC DNA]</scope>
    <source>
        <strain evidence="1 2">117c</strain>
    </source>
</reference>
<organism evidence="1 2">
    <name type="scientific">Lactobacillus johnsonii</name>
    <dbReference type="NCBI Taxonomy" id="33959"/>
    <lineage>
        <taxon>Bacteria</taxon>
        <taxon>Bacillati</taxon>
        <taxon>Bacillota</taxon>
        <taxon>Bacilli</taxon>
        <taxon>Lactobacillales</taxon>
        <taxon>Lactobacillaceae</taxon>
        <taxon>Lactobacillus</taxon>
    </lineage>
</organism>
<dbReference type="RefSeq" id="WP_186822991.1">
    <property type="nucleotide sequence ID" value="NZ_NGOH01000060.1"/>
</dbReference>
<dbReference type="Proteomes" id="UP000215693">
    <property type="component" value="Unassembled WGS sequence"/>
</dbReference>
<evidence type="ECO:0000313" key="2">
    <source>
        <dbReference type="Proteomes" id="UP000215693"/>
    </source>
</evidence>
<proteinExistence type="predicted"/>
<accession>A0A9X6NXV1</accession>
<evidence type="ECO:0000313" key="1">
    <source>
        <dbReference type="EMBL" id="OYS12435.1"/>
    </source>
</evidence>
<sequence>YYKDNENLKIFDLKDYHIPFSLIDLNKLEKKLKKETTKLKNLVSKMNKNKTLFETSLGFSFKNIEVGILLTRDISNMKKVGKVEVISLSEFRETINSTRVKN</sequence>